<proteinExistence type="predicted"/>
<dbReference type="Gene3D" id="3.40.50.1240">
    <property type="entry name" value="Phosphoglycerate mutase-like"/>
    <property type="match status" value="1"/>
</dbReference>
<evidence type="ECO:0000313" key="2">
    <source>
        <dbReference type="Proteomes" id="UP000027982"/>
    </source>
</evidence>
<dbReference type="Proteomes" id="UP000027982">
    <property type="component" value="Chromosome"/>
</dbReference>
<dbReference type="EMBL" id="CP007139">
    <property type="protein sequence ID" value="AIE84511.1"/>
    <property type="molecule type" value="Genomic_DNA"/>
</dbReference>
<gene>
    <name evidence="1" type="ORF">OP10G_1143</name>
</gene>
<keyword evidence="2" id="KW-1185">Reference proteome</keyword>
<dbReference type="eggNOG" id="COG0406">
    <property type="taxonomic scope" value="Bacteria"/>
</dbReference>
<dbReference type="AlphaFoldDB" id="A0A068NM12"/>
<protein>
    <recommendedName>
        <fullName evidence="3">Histidine phosphatase family protein</fullName>
    </recommendedName>
</protein>
<dbReference type="SUPFAM" id="SSF53254">
    <property type="entry name" value="Phosphoglycerate mutase-like"/>
    <property type="match status" value="1"/>
</dbReference>
<dbReference type="HOGENOM" id="CLU_085795_2_0_0"/>
<accession>A0A068NM12</accession>
<dbReference type="STRING" id="661478.OP10G_1143"/>
<evidence type="ECO:0000313" key="1">
    <source>
        <dbReference type="EMBL" id="AIE84511.1"/>
    </source>
</evidence>
<name>A0A068NM12_FIMGI</name>
<sequence>MPATETPALANATVLIVRHAEKPPEGDGLTSAGEARARAYVQYFKKYRLTHIFAASDSKKSRRPRLTVEPLAASLRQKVDVRFPDSDPAALVKELGAQRYGGRILISWRHGKIPGLIEAFGADPKKLLPAGRWPDDVFDEVIELRYDRKGQLLPEKAKLIHENLMPGDSHP</sequence>
<dbReference type="KEGG" id="fgi:OP10G_1143"/>
<organism evidence="1 2">
    <name type="scientific">Fimbriimonas ginsengisoli Gsoil 348</name>
    <dbReference type="NCBI Taxonomy" id="661478"/>
    <lineage>
        <taxon>Bacteria</taxon>
        <taxon>Bacillati</taxon>
        <taxon>Armatimonadota</taxon>
        <taxon>Fimbriimonadia</taxon>
        <taxon>Fimbriimonadales</taxon>
        <taxon>Fimbriimonadaceae</taxon>
        <taxon>Fimbriimonas</taxon>
    </lineage>
</organism>
<reference evidence="1 2" key="1">
    <citation type="journal article" date="2014" name="PLoS ONE">
        <title>The first complete genome sequence of the class fimbriimonadia in the phylum armatimonadetes.</title>
        <authorList>
            <person name="Hu Z.Y."/>
            <person name="Wang Y.Z."/>
            <person name="Im W.T."/>
            <person name="Wang S.Y."/>
            <person name="Zhao G.P."/>
            <person name="Zheng H.J."/>
            <person name="Quan Z.X."/>
        </authorList>
    </citation>
    <scope>NUCLEOTIDE SEQUENCE [LARGE SCALE GENOMIC DNA]</scope>
    <source>
        <strain evidence="1">Gsoil 348</strain>
    </source>
</reference>
<dbReference type="OrthoDB" id="8448116at2"/>
<evidence type="ECO:0008006" key="3">
    <source>
        <dbReference type="Google" id="ProtNLM"/>
    </source>
</evidence>
<dbReference type="InterPro" id="IPR029033">
    <property type="entry name" value="His_PPase_superfam"/>
</dbReference>